<feature type="signal peptide" evidence="4">
    <location>
        <begin position="1"/>
        <end position="27"/>
    </location>
</feature>
<gene>
    <name evidence="6" type="ORF">D2T33_00985</name>
</gene>
<dbReference type="EMBL" id="SAUW01000001">
    <property type="protein sequence ID" value="RWR15479.1"/>
    <property type="molecule type" value="Genomic_DNA"/>
</dbReference>
<comment type="caution">
    <text evidence="6">The sequence shown here is derived from an EMBL/GenBank/DDBJ whole genome shotgun (WGS) entry which is preliminary data.</text>
</comment>
<organism evidence="6 7">
    <name type="scientific">Paenirhodobacter populi</name>
    <dbReference type="NCBI Taxonomy" id="2306993"/>
    <lineage>
        <taxon>Bacteria</taxon>
        <taxon>Pseudomonadati</taxon>
        <taxon>Pseudomonadota</taxon>
        <taxon>Alphaproteobacteria</taxon>
        <taxon>Rhodobacterales</taxon>
        <taxon>Rhodobacter group</taxon>
        <taxon>Paenirhodobacter</taxon>
    </lineage>
</organism>
<evidence type="ECO:0000259" key="5">
    <source>
        <dbReference type="Pfam" id="PF00496"/>
    </source>
</evidence>
<dbReference type="InterPro" id="IPR030678">
    <property type="entry name" value="Peptide/Ni-bd"/>
</dbReference>
<dbReference type="PIRSF" id="PIRSF002741">
    <property type="entry name" value="MppA"/>
    <property type="match status" value="1"/>
</dbReference>
<comment type="similarity">
    <text evidence="2">Belongs to the bacterial solute-binding protein 5 family.</text>
</comment>
<sequence>MRYFNFRVAGLSAALFGAAMFAPPALANELRVVMESRLGNLDPIMSASHQTRDHGYLIYDTLFGLDADQKVQPQMVDSYTVSDDGLVYTFTLRDGLVWTDGTPVTTEDVIASIKRWGQRDRMGIALMSITDSLEAKDAKTFVLTLTSPSGVVLEAFAKPSGVPLFIMPKEAAATPFTEQITDYRGSGPFRFLPEAYEPGVKSVYVKNEAYVPRSEPPSWFAGAKIAKVDRIERIEMPDPLTAVNALNSGEIDYLQTIPPDLLPLVQTDVIKTDKLDQLGYQISIRMNFLQPPFDNKLVRQAALAALGQEEIMQAQFGDPENYQICGAAFGCGLPYESDVMAEEVVKPDPEKAKALLKEAGYNGEPVVIFHVSDISTMSALAPTIAQQLREAGFNVELATTDFMTMLSRRANQGPTSEGGWSIFVTSWHNTEIEDPLRNYMITAEGREGYAGWADVPEIGEKIHDFLLASDYDARKKIADDIQGVVYDEVVFVPIGGFARVTGYSSKVEGVLPAPANIFWNISKSEN</sequence>
<dbReference type="GO" id="GO:0015833">
    <property type="term" value="P:peptide transport"/>
    <property type="evidence" value="ECO:0007669"/>
    <property type="project" value="TreeGrafter"/>
</dbReference>
<evidence type="ECO:0000256" key="3">
    <source>
        <dbReference type="ARBA" id="ARBA00022729"/>
    </source>
</evidence>
<dbReference type="Gene3D" id="3.40.190.10">
    <property type="entry name" value="Periplasmic binding protein-like II"/>
    <property type="match status" value="1"/>
</dbReference>
<accession>A0A443J4V1</accession>
<dbReference type="CDD" id="cd08502">
    <property type="entry name" value="PBP2_NikA_DppA_OppA_like_16"/>
    <property type="match status" value="1"/>
</dbReference>
<proteinExistence type="inferred from homology"/>
<dbReference type="RefSeq" id="WP_128268516.1">
    <property type="nucleotide sequence ID" value="NZ_SAUW01000001.1"/>
</dbReference>
<keyword evidence="3 4" id="KW-0732">Signal</keyword>
<dbReference type="InterPro" id="IPR000914">
    <property type="entry name" value="SBP_5_dom"/>
</dbReference>
<dbReference type="GO" id="GO:1904680">
    <property type="term" value="F:peptide transmembrane transporter activity"/>
    <property type="evidence" value="ECO:0007669"/>
    <property type="project" value="TreeGrafter"/>
</dbReference>
<feature type="domain" description="Solute-binding protein family 5" evidence="5">
    <location>
        <begin position="70"/>
        <end position="435"/>
    </location>
</feature>
<evidence type="ECO:0000256" key="4">
    <source>
        <dbReference type="SAM" id="SignalP"/>
    </source>
</evidence>
<dbReference type="Gene3D" id="3.10.105.10">
    <property type="entry name" value="Dipeptide-binding Protein, Domain 3"/>
    <property type="match status" value="1"/>
</dbReference>
<dbReference type="GO" id="GO:0043190">
    <property type="term" value="C:ATP-binding cassette (ABC) transporter complex"/>
    <property type="evidence" value="ECO:0007669"/>
    <property type="project" value="InterPro"/>
</dbReference>
<dbReference type="Proteomes" id="UP000285710">
    <property type="component" value="Unassembled WGS sequence"/>
</dbReference>
<reference evidence="6 7" key="1">
    <citation type="submission" date="2019-01" db="EMBL/GenBank/DDBJ databases">
        <title>Sinorhodobacter populi sp. nov. isolated from the symptomatic bark tissue of Populus euramericana canker.</title>
        <authorList>
            <person name="Xu G."/>
        </authorList>
    </citation>
    <scope>NUCLEOTIDE SEQUENCE [LARGE SCALE GENOMIC DNA]</scope>
    <source>
        <strain evidence="6 7">2D-5</strain>
    </source>
</reference>
<name>A0A443J4V1_9RHOB</name>
<evidence type="ECO:0000256" key="2">
    <source>
        <dbReference type="ARBA" id="ARBA00005695"/>
    </source>
</evidence>
<evidence type="ECO:0000313" key="6">
    <source>
        <dbReference type="EMBL" id="RWR15479.1"/>
    </source>
</evidence>
<dbReference type="PANTHER" id="PTHR30290">
    <property type="entry name" value="PERIPLASMIC BINDING COMPONENT OF ABC TRANSPORTER"/>
    <property type="match status" value="1"/>
</dbReference>
<dbReference type="GO" id="GO:0030288">
    <property type="term" value="C:outer membrane-bounded periplasmic space"/>
    <property type="evidence" value="ECO:0007669"/>
    <property type="project" value="UniProtKB-ARBA"/>
</dbReference>
<comment type="subcellular location">
    <subcellularLocation>
        <location evidence="1">Periplasm</location>
    </subcellularLocation>
</comment>
<feature type="chain" id="PRO_5019358845" evidence="4">
    <location>
        <begin position="28"/>
        <end position="526"/>
    </location>
</feature>
<dbReference type="Pfam" id="PF00496">
    <property type="entry name" value="SBP_bac_5"/>
    <property type="match status" value="1"/>
</dbReference>
<protein>
    <submittedName>
        <fullName evidence="6">ABC transporter substrate-binding protein</fullName>
    </submittedName>
</protein>
<dbReference type="SUPFAM" id="SSF53850">
    <property type="entry name" value="Periplasmic binding protein-like II"/>
    <property type="match status" value="1"/>
</dbReference>
<dbReference type="AlphaFoldDB" id="A0A443J4V1"/>
<keyword evidence="7" id="KW-1185">Reference proteome</keyword>
<dbReference type="InterPro" id="IPR039424">
    <property type="entry name" value="SBP_5"/>
</dbReference>
<evidence type="ECO:0000313" key="7">
    <source>
        <dbReference type="Proteomes" id="UP000285710"/>
    </source>
</evidence>
<evidence type="ECO:0000256" key="1">
    <source>
        <dbReference type="ARBA" id="ARBA00004418"/>
    </source>
</evidence>
<dbReference type="PANTHER" id="PTHR30290:SF38">
    <property type="entry name" value="D,D-DIPEPTIDE-BINDING PERIPLASMIC PROTEIN DDPA-RELATED"/>
    <property type="match status" value="1"/>
</dbReference>
<reference evidence="6 7" key="2">
    <citation type="submission" date="2019-01" db="EMBL/GenBank/DDBJ databases">
        <authorList>
            <person name="Li Y."/>
        </authorList>
    </citation>
    <scope>NUCLEOTIDE SEQUENCE [LARGE SCALE GENOMIC DNA]</scope>
    <source>
        <strain evidence="6 7">2D-5</strain>
    </source>
</reference>